<keyword evidence="6 8" id="KW-0012">Acyltransferase</keyword>
<dbReference type="InterPro" id="IPR033719">
    <property type="entry name" value="NAGS_kin"/>
</dbReference>
<dbReference type="PROSITE" id="PS51186">
    <property type="entry name" value="GNAT"/>
    <property type="match status" value="1"/>
</dbReference>
<name>A0A6L6YE19_9BURK</name>
<evidence type="ECO:0000256" key="6">
    <source>
        <dbReference type="ARBA" id="ARBA00023315"/>
    </source>
</evidence>
<keyword evidence="4 8" id="KW-0028">Amino-acid biosynthesis</keyword>
<dbReference type="SUPFAM" id="SSF53633">
    <property type="entry name" value="Carbamate kinase-like"/>
    <property type="match status" value="1"/>
</dbReference>
<dbReference type="EC" id="2.3.1.1" evidence="8"/>
<organism evidence="10 11">
    <name type="scientific">Parasutterella muris</name>
    <dbReference type="NCBI Taxonomy" id="2565572"/>
    <lineage>
        <taxon>Bacteria</taxon>
        <taxon>Pseudomonadati</taxon>
        <taxon>Pseudomonadota</taxon>
        <taxon>Betaproteobacteria</taxon>
        <taxon>Burkholderiales</taxon>
        <taxon>Sutterellaceae</taxon>
        <taxon>Parasutterella</taxon>
    </lineage>
</organism>
<dbReference type="SUPFAM" id="SSF55729">
    <property type="entry name" value="Acyl-CoA N-acyltransferases (Nat)"/>
    <property type="match status" value="1"/>
</dbReference>
<dbReference type="CDD" id="cd04237">
    <property type="entry name" value="AAK_NAGS-ABP"/>
    <property type="match status" value="1"/>
</dbReference>
<dbReference type="Pfam" id="PF00583">
    <property type="entry name" value="Acetyltransf_1"/>
    <property type="match status" value="1"/>
</dbReference>
<dbReference type="PIRSF" id="PIRSF000423">
    <property type="entry name" value="ArgA"/>
    <property type="match status" value="1"/>
</dbReference>
<evidence type="ECO:0000259" key="9">
    <source>
        <dbReference type="PROSITE" id="PS51186"/>
    </source>
</evidence>
<dbReference type="Proteomes" id="UP000472580">
    <property type="component" value="Unassembled WGS sequence"/>
</dbReference>
<evidence type="ECO:0000256" key="1">
    <source>
        <dbReference type="ARBA" id="ARBA00004925"/>
    </source>
</evidence>
<evidence type="ECO:0000313" key="11">
    <source>
        <dbReference type="Proteomes" id="UP000472580"/>
    </source>
</evidence>
<dbReference type="AlphaFoldDB" id="A0A6L6YE19"/>
<dbReference type="InterPro" id="IPR010167">
    <property type="entry name" value="NH2A_AcTrfase"/>
</dbReference>
<evidence type="ECO:0000256" key="3">
    <source>
        <dbReference type="ARBA" id="ARBA00022571"/>
    </source>
</evidence>
<evidence type="ECO:0000313" key="10">
    <source>
        <dbReference type="EMBL" id="MVX55915.1"/>
    </source>
</evidence>
<dbReference type="Gene3D" id="3.40.630.30">
    <property type="match status" value="1"/>
</dbReference>
<dbReference type="HAMAP" id="MF_01105">
    <property type="entry name" value="N_acetyl_glu_synth"/>
    <property type="match status" value="1"/>
</dbReference>
<comment type="pathway">
    <text evidence="1 8">Amino-acid biosynthesis; L-arginine biosynthesis; N(2)-acetyl-L-ornithine from L-glutamate: step 1/4.</text>
</comment>
<dbReference type="PANTHER" id="PTHR30602">
    <property type="entry name" value="AMINO-ACID ACETYLTRANSFERASE"/>
    <property type="match status" value="1"/>
</dbReference>
<evidence type="ECO:0000256" key="7">
    <source>
        <dbReference type="ARBA" id="ARBA00048372"/>
    </source>
</evidence>
<keyword evidence="3 8" id="KW-0055">Arginine biosynthesis</keyword>
<protein>
    <recommendedName>
        <fullName evidence="8">Amino-acid acetyltransferase</fullName>
        <ecNumber evidence="8">2.3.1.1</ecNumber>
    </recommendedName>
    <alternativeName>
        <fullName evidence="8">N-acetylglutamate synthase</fullName>
        <shortName evidence="8">AGS</shortName>
        <shortName evidence="8">NAGS</shortName>
    </alternativeName>
</protein>
<dbReference type="InterPro" id="IPR016181">
    <property type="entry name" value="Acyl_CoA_acyltransferase"/>
</dbReference>
<dbReference type="InterPro" id="IPR001048">
    <property type="entry name" value="Asp/Glu/Uridylate_kinase"/>
</dbReference>
<dbReference type="InterPro" id="IPR036393">
    <property type="entry name" value="AceGlu_kinase-like_sf"/>
</dbReference>
<dbReference type="Gene3D" id="3.40.1160.10">
    <property type="entry name" value="Acetylglutamate kinase-like"/>
    <property type="match status" value="1"/>
</dbReference>
<comment type="catalytic activity">
    <reaction evidence="7 8">
        <text>L-glutamate + acetyl-CoA = N-acetyl-L-glutamate + CoA + H(+)</text>
        <dbReference type="Rhea" id="RHEA:24292"/>
        <dbReference type="ChEBI" id="CHEBI:15378"/>
        <dbReference type="ChEBI" id="CHEBI:29985"/>
        <dbReference type="ChEBI" id="CHEBI:44337"/>
        <dbReference type="ChEBI" id="CHEBI:57287"/>
        <dbReference type="ChEBI" id="CHEBI:57288"/>
        <dbReference type="EC" id="2.3.1.1"/>
    </reaction>
</comment>
<comment type="miscellaneous">
    <text evidence="8">In bacteria which possess the bifunctional enzyme ornithine acetyltransferase/N-acetylglutamate synthase (ArgJ), ArgA fulfills an anaplerotic role.</text>
</comment>
<dbReference type="NCBIfam" id="NF003641">
    <property type="entry name" value="PRK05279.1"/>
    <property type="match status" value="1"/>
</dbReference>
<dbReference type="GO" id="GO:0006526">
    <property type="term" value="P:L-arginine biosynthetic process"/>
    <property type="evidence" value="ECO:0007669"/>
    <property type="project" value="UniProtKB-UniRule"/>
</dbReference>
<proteinExistence type="inferred from homology"/>
<accession>A0A6L6YE19</accession>
<dbReference type="OrthoDB" id="9802238at2"/>
<dbReference type="PANTHER" id="PTHR30602:SF12">
    <property type="entry name" value="AMINO-ACID ACETYLTRANSFERASE NAGS1, CHLOROPLASTIC-RELATED"/>
    <property type="match status" value="1"/>
</dbReference>
<evidence type="ECO:0000256" key="8">
    <source>
        <dbReference type="HAMAP-Rule" id="MF_01105"/>
    </source>
</evidence>
<dbReference type="NCBIfam" id="TIGR01890">
    <property type="entry name" value="N-Ac-Glu-synth"/>
    <property type="match status" value="1"/>
</dbReference>
<keyword evidence="5 8" id="KW-0808">Transferase</keyword>
<evidence type="ECO:0000256" key="2">
    <source>
        <dbReference type="ARBA" id="ARBA00009145"/>
    </source>
</evidence>
<dbReference type="GO" id="GO:0004042">
    <property type="term" value="F:L-glutamate N-acetyltransferase activity"/>
    <property type="evidence" value="ECO:0007669"/>
    <property type="project" value="UniProtKB-UniRule"/>
</dbReference>
<dbReference type="CDD" id="cd04301">
    <property type="entry name" value="NAT_SF"/>
    <property type="match status" value="1"/>
</dbReference>
<dbReference type="UniPathway" id="UPA00068">
    <property type="reaction ID" value="UER00106"/>
</dbReference>
<reference evidence="10 11" key="1">
    <citation type="submission" date="2019-12" db="EMBL/GenBank/DDBJ databases">
        <title>Microbes associate with the intestines of laboratory mice.</title>
        <authorList>
            <person name="Navarre W."/>
            <person name="Wong E."/>
        </authorList>
    </citation>
    <scope>NUCLEOTIDE SEQUENCE [LARGE SCALE GENOMIC DNA]</scope>
    <source>
        <strain evidence="10 11">NM82_D38</strain>
    </source>
</reference>
<comment type="subcellular location">
    <subcellularLocation>
        <location evidence="8">Cytoplasm</location>
    </subcellularLocation>
</comment>
<feature type="domain" description="N-acetyltransferase" evidence="9">
    <location>
        <begin position="290"/>
        <end position="429"/>
    </location>
</feature>
<gene>
    <name evidence="8" type="primary">argA</name>
    <name evidence="10" type="ORF">E5987_01670</name>
</gene>
<dbReference type="EMBL" id="WSRP01000003">
    <property type="protein sequence ID" value="MVX55915.1"/>
    <property type="molecule type" value="Genomic_DNA"/>
</dbReference>
<keyword evidence="11" id="KW-1185">Reference proteome</keyword>
<evidence type="ECO:0000256" key="4">
    <source>
        <dbReference type="ARBA" id="ARBA00022605"/>
    </source>
</evidence>
<dbReference type="GO" id="GO:0005737">
    <property type="term" value="C:cytoplasm"/>
    <property type="evidence" value="ECO:0007669"/>
    <property type="project" value="UniProtKB-SubCell"/>
</dbReference>
<dbReference type="Pfam" id="PF00696">
    <property type="entry name" value="AA_kinase"/>
    <property type="match status" value="1"/>
</dbReference>
<comment type="similarity">
    <text evidence="2 8">Belongs to the acetyltransferase family. ArgA subfamily.</text>
</comment>
<sequence>MEEPGLEWVDWFRSVAPYIHAIRGKTVVICLAGEMIREDHFNSFIADISMMSAIGARIVLVYGVRPQVEELMGLKAVESRYVSGIRITDAQALSCVKEAAGEVRLDIEAAFSQGLPNTPMAHSQCRVVSGNFVTARPLGIIDGTDYQLTGVVRKVDKEAIKRELDFGNIVLIAPLGFSPTGEAFNLTCEDLASSVAGELKAEKLAFLTNVDGVRRFGEVVTELTVQEANEFVSKKLVDDEDIYNLRYALKALNLGVSRVHIVPYALNGGILEEFFTHDGVGTMITSENLESLRQATADDVSGLIKLLEPLEEDGTLVKRPREKLEREINRFYVLEHDGIIYGSAALYPFPNEKLGEMGALTVDSAYQGSGDGERLLKHIENEARKVGLTRLFVLTTRTMHWFLKRGFRPASVEDLPIEKRKLYNWQRRSQIFIKDL</sequence>
<keyword evidence="8" id="KW-0963">Cytoplasm</keyword>
<evidence type="ECO:0000256" key="5">
    <source>
        <dbReference type="ARBA" id="ARBA00022679"/>
    </source>
</evidence>
<comment type="caution">
    <text evidence="10">The sequence shown here is derived from an EMBL/GenBank/DDBJ whole genome shotgun (WGS) entry which is preliminary data.</text>
</comment>
<dbReference type="InterPro" id="IPR000182">
    <property type="entry name" value="GNAT_dom"/>
</dbReference>